<evidence type="ECO:0008006" key="3">
    <source>
        <dbReference type="Google" id="ProtNLM"/>
    </source>
</evidence>
<comment type="caution">
    <text evidence="1">The sequence shown here is derived from an EMBL/GenBank/DDBJ whole genome shotgun (WGS) entry which is preliminary data.</text>
</comment>
<evidence type="ECO:0000313" key="2">
    <source>
        <dbReference type="Proteomes" id="UP001484535"/>
    </source>
</evidence>
<dbReference type="RefSeq" id="WP_346783073.1">
    <property type="nucleotide sequence ID" value="NZ_JBDLBR010000001.1"/>
</dbReference>
<accession>A0ABV0CV66</accession>
<keyword evidence="2" id="KW-1185">Reference proteome</keyword>
<gene>
    <name evidence="1" type="ORF">ABDJ38_00290</name>
</gene>
<reference evidence="1 2" key="1">
    <citation type="submission" date="2024-05" db="EMBL/GenBank/DDBJ databases">
        <authorList>
            <person name="Park S."/>
        </authorList>
    </citation>
    <scope>NUCLEOTIDE SEQUENCE [LARGE SCALE GENOMIC DNA]</scope>
    <source>
        <strain evidence="1 2">DGU5</strain>
    </source>
</reference>
<proteinExistence type="predicted"/>
<protein>
    <recommendedName>
        <fullName evidence="3">4a-hydroxytetrahydrobiopterin dehydratase</fullName>
    </recommendedName>
</protein>
<name>A0ABV0CV66_9SPHN</name>
<evidence type="ECO:0000313" key="1">
    <source>
        <dbReference type="EMBL" id="MEN7535610.1"/>
    </source>
</evidence>
<sequence>MIRWPDHIPAGERRGAMFDFADVDGVSQLAVAQGQAEAAWHR</sequence>
<dbReference type="EMBL" id="JBDLBR010000001">
    <property type="protein sequence ID" value="MEN7535610.1"/>
    <property type="molecule type" value="Genomic_DNA"/>
</dbReference>
<organism evidence="1 2">
    <name type="scientific">Aurantiacibacter flavus</name>
    <dbReference type="NCBI Taxonomy" id="3145232"/>
    <lineage>
        <taxon>Bacteria</taxon>
        <taxon>Pseudomonadati</taxon>
        <taxon>Pseudomonadota</taxon>
        <taxon>Alphaproteobacteria</taxon>
        <taxon>Sphingomonadales</taxon>
        <taxon>Erythrobacteraceae</taxon>
        <taxon>Aurantiacibacter</taxon>
    </lineage>
</organism>
<dbReference type="Proteomes" id="UP001484535">
    <property type="component" value="Unassembled WGS sequence"/>
</dbReference>